<evidence type="ECO:0000313" key="2">
    <source>
        <dbReference type="Proteomes" id="UP000479000"/>
    </source>
</evidence>
<sequence length="60" mass="6845">MSQLTFYISDPKWLPNSSSSCSSVWWPQPSLAPSTGKRFWMLSTTTILNSNRWKSSMTTV</sequence>
<evidence type="ECO:0000313" key="1">
    <source>
        <dbReference type="EMBL" id="CAB0008756.1"/>
    </source>
</evidence>
<proteinExistence type="predicted"/>
<name>A0A6H5GY10_9HEMI</name>
<dbReference type="Proteomes" id="UP000479000">
    <property type="component" value="Unassembled WGS sequence"/>
</dbReference>
<reference evidence="1 2" key="1">
    <citation type="submission" date="2020-02" db="EMBL/GenBank/DDBJ databases">
        <authorList>
            <person name="Ferguson B K."/>
        </authorList>
    </citation>
    <scope>NUCLEOTIDE SEQUENCE [LARGE SCALE GENOMIC DNA]</scope>
</reference>
<keyword evidence="2" id="KW-1185">Reference proteome</keyword>
<organism evidence="1 2">
    <name type="scientific">Nesidiocoris tenuis</name>
    <dbReference type="NCBI Taxonomy" id="355587"/>
    <lineage>
        <taxon>Eukaryota</taxon>
        <taxon>Metazoa</taxon>
        <taxon>Ecdysozoa</taxon>
        <taxon>Arthropoda</taxon>
        <taxon>Hexapoda</taxon>
        <taxon>Insecta</taxon>
        <taxon>Pterygota</taxon>
        <taxon>Neoptera</taxon>
        <taxon>Paraneoptera</taxon>
        <taxon>Hemiptera</taxon>
        <taxon>Heteroptera</taxon>
        <taxon>Panheteroptera</taxon>
        <taxon>Cimicomorpha</taxon>
        <taxon>Miridae</taxon>
        <taxon>Dicyphina</taxon>
        <taxon>Nesidiocoris</taxon>
    </lineage>
</organism>
<accession>A0A6H5GY10</accession>
<dbReference type="EMBL" id="CADCXU010020809">
    <property type="protein sequence ID" value="CAB0008756.1"/>
    <property type="molecule type" value="Genomic_DNA"/>
</dbReference>
<feature type="non-terminal residue" evidence="1">
    <location>
        <position position="60"/>
    </location>
</feature>
<protein>
    <submittedName>
        <fullName evidence="1">Uncharacterized protein</fullName>
    </submittedName>
</protein>
<dbReference type="AlphaFoldDB" id="A0A6H5GY10"/>
<gene>
    <name evidence="1" type="ORF">NTEN_LOCUS13979</name>
</gene>